<comment type="caution">
    <text evidence="3">The sequence shown here is derived from an EMBL/GenBank/DDBJ whole genome shotgun (WGS) entry which is preliminary data.</text>
</comment>
<dbReference type="GO" id="GO:0007165">
    <property type="term" value="P:signal transduction"/>
    <property type="evidence" value="ECO:0007669"/>
    <property type="project" value="InterPro"/>
</dbReference>
<dbReference type="PROSITE" id="PS50104">
    <property type="entry name" value="TIR"/>
    <property type="match status" value="1"/>
</dbReference>
<evidence type="ECO:0000259" key="2">
    <source>
        <dbReference type="PROSITE" id="PS50104"/>
    </source>
</evidence>
<dbReference type="AlphaFoldDB" id="A0A1Q9ALZ1"/>
<dbReference type="Pfam" id="PF13676">
    <property type="entry name" value="TIR_2"/>
    <property type="match status" value="1"/>
</dbReference>
<gene>
    <name evidence="3" type="ORF">BJF92_15720</name>
</gene>
<feature type="domain" description="TIR" evidence="2">
    <location>
        <begin position="185"/>
        <end position="329"/>
    </location>
</feature>
<evidence type="ECO:0000313" key="3">
    <source>
        <dbReference type="EMBL" id="OLP56333.1"/>
    </source>
</evidence>
<dbReference type="OrthoDB" id="9806903at2"/>
<sequence>MKYDFSTLSADEFEDLSRDLVGADLAIRFEAFTVGTDSGIDGRHAVADGSIVLQAKHYFRSGFSKLRSKMKEERHSIDELNPKRYVLATSVALTPANKDALAELIGPSLLSTGDIFGADDLNALLRAYPEIEKAHQKLWGQNTSVLEEVLSSVVRKAMASETIPPALSRLMPPPATGNSTVAKPVERDVVFIIKASPIDDEFTLWLAPKLEAEGYQVFADVLTLQPGDRWRREINAALRHRAAKVLLLCRDSTLADENVQDDLDIALELAKDLGDQRFVVPLRMETFRKVKGLGDTVAVDFVKGWGDGLNKLLDTLQRQKVPRNCDNASINPNWEMFRRRGTIEITDEPERLTSNWLRIVETPDVIRYFESSGAIDKNRLQRALDGFGHPCALVGGNGFLAFGHQPEIEMAFESAGRFKIKHEIPLDEFVAKGFAKLRVDRQTASNLVIAMMKRAWFNYCKRNGFIEHTYSNSVGFHASAEHAPTGKKIPWGNQGEKRRSSMLRNSAKGHIWQFGVTAIPTFWPFWHFKLKSRVLFAEDNQTPAGVAIDDPKKLHRLRRSVCKGWRNKQWYGRMLAFLELLSGESAFIRLPLSETTEIVIEATPMLFSSPVSTVLPNLVDEDDEETDASTLGRPDNDEEGGE</sequence>
<evidence type="ECO:0000256" key="1">
    <source>
        <dbReference type="SAM" id="MobiDB-lite"/>
    </source>
</evidence>
<dbReference type="STRING" id="1672749.BJF92_15720"/>
<dbReference type="InterPro" id="IPR035897">
    <property type="entry name" value="Toll_tir_struct_dom_sf"/>
</dbReference>
<accession>A0A1Q9ALZ1</accession>
<organism evidence="3 4">
    <name type="scientific">Xaviernesmea rhizosphaerae</name>
    <dbReference type="NCBI Taxonomy" id="1672749"/>
    <lineage>
        <taxon>Bacteria</taxon>
        <taxon>Pseudomonadati</taxon>
        <taxon>Pseudomonadota</taxon>
        <taxon>Alphaproteobacteria</taxon>
        <taxon>Hyphomicrobiales</taxon>
        <taxon>Rhizobiaceae</taxon>
        <taxon>Rhizobium/Agrobacterium group</taxon>
        <taxon>Xaviernesmea</taxon>
    </lineage>
</organism>
<dbReference type="Gene3D" id="3.40.50.10140">
    <property type="entry name" value="Toll/interleukin-1 receptor homology (TIR) domain"/>
    <property type="match status" value="1"/>
</dbReference>
<evidence type="ECO:0000313" key="4">
    <source>
        <dbReference type="Proteomes" id="UP000186143"/>
    </source>
</evidence>
<dbReference type="EMBL" id="MKIO01000022">
    <property type="protein sequence ID" value="OLP56333.1"/>
    <property type="molecule type" value="Genomic_DNA"/>
</dbReference>
<dbReference type="SUPFAM" id="SSF52200">
    <property type="entry name" value="Toll/Interleukin receptor TIR domain"/>
    <property type="match status" value="1"/>
</dbReference>
<dbReference type="InterPro" id="IPR000157">
    <property type="entry name" value="TIR_dom"/>
</dbReference>
<feature type="region of interest" description="Disordered" evidence="1">
    <location>
        <begin position="618"/>
        <end position="642"/>
    </location>
</feature>
<reference evidence="3 4" key="1">
    <citation type="submission" date="2016-09" db="EMBL/GenBank/DDBJ databases">
        <title>Rhizobium sp. nov., a novel species isolated from the rice rhizosphere.</title>
        <authorList>
            <person name="Zhao J."/>
            <person name="Zhang X."/>
        </authorList>
    </citation>
    <scope>NUCLEOTIDE SEQUENCE [LARGE SCALE GENOMIC DNA]</scope>
    <source>
        <strain evidence="3 4">MH17</strain>
    </source>
</reference>
<dbReference type="SMART" id="SM00255">
    <property type="entry name" value="TIR"/>
    <property type="match status" value="1"/>
</dbReference>
<proteinExistence type="predicted"/>
<protein>
    <recommendedName>
        <fullName evidence="2">TIR domain-containing protein</fullName>
    </recommendedName>
</protein>
<dbReference type="Proteomes" id="UP000186143">
    <property type="component" value="Unassembled WGS sequence"/>
</dbReference>
<name>A0A1Q9ALZ1_9HYPH</name>